<dbReference type="PANTHER" id="PTHR47799:SF1">
    <property type="entry name" value="OMEGA-AMIDASE YAFV"/>
    <property type="match status" value="1"/>
</dbReference>
<gene>
    <name evidence="7" type="ORF">D7Z94_04460</name>
</gene>
<evidence type="ECO:0000256" key="3">
    <source>
        <dbReference type="ARBA" id="ARBA00039118"/>
    </source>
</evidence>
<reference evidence="7 8" key="1">
    <citation type="submission" date="2018-10" db="EMBL/GenBank/DDBJ databases">
        <title>Ulvibacterium marinum gen. nov., sp. nov., a novel marine bacterium of the family Flavobacteriaceae, isolated from a culture of the green alga Ulva prolifera.</title>
        <authorList>
            <person name="Zhang Z."/>
        </authorList>
    </citation>
    <scope>NUCLEOTIDE SEQUENCE [LARGE SCALE GENOMIC DNA]</scope>
    <source>
        <strain evidence="7 8">CCMM003</strain>
    </source>
</reference>
<dbReference type="GO" id="GO:0050152">
    <property type="term" value="F:omega-amidase activity"/>
    <property type="evidence" value="ECO:0007669"/>
    <property type="project" value="UniProtKB-EC"/>
</dbReference>
<sequence length="257" mass="29930">MAKELIIALVQSPLFWEDPERNRKMFSKKIETISDQVDLIILPEMFTTGFTMHPENIDAKEGIQTVKWMQRQAAKKNAAIVGSMVFQENGRYYNRLHFVEPDSGFNIYNKRHTFTLAGEDMVYNAGEKKVLVEYKGFRLYPLICYDLRFPVWSRNTENYDALLYVANWPKPRSTAWDTLLKARAIENMAYCIGVNRIGQDKTGHEYIGHSAVYDCLGEQLVFSEKEAVLQVTLSKEHIKSTRDKLKFLDDRDHFILE</sequence>
<evidence type="ECO:0000313" key="8">
    <source>
        <dbReference type="Proteomes" id="UP000276603"/>
    </source>
</evidence>
<dbReference type="PANTHER" id="PTHR47799">
    <property type="entry name" value="OMEGA-AMIDASE YAFV"/>
    <property type="match status" value="1"/>
</dbReference>
<comment type="catalytic activity">
    <reaction evidence="4">
        <text>a monoamide of a dicarboxylate + H2O = a dicarboxylate + NH4(+)</text>
        <dbReference type="Rhea" id="RHEA:11716"/>
        <dbReference type="ChEBI" id="CHEBI:15377"/>
        <dbReference type="ChEBI" id="CHEBI:28938"/>
        <dbReference type="ChEBI" id="CHEBI:28965"/>
        <dbReference type="ChEBI" id="CHEBI:77450"/>
        <dbReference type="EC" id="3.5.1.3"/>
    </reaction>
</comment>
<feature type="domain" description="CN hydrolase" evidence="6">
    <location>
        <begin position="5"/>
        <end position="235"/>
    </location>
</feature>
<protein>
    <recommendedName>
        <fullName evidence="5">Omega-amidase YafV</fullName>
        <ecNumber evidence="3">3.5.1.3</ecNumber>
    </recommendedName>
</protein>
<dbReference type="PROSITE" id="PS50263">
    <property type="entry name" value="CN_HYDROLASE"/>
    <property type="match status" value="1"/>
</dbReference>
<dbReference type="InterPro" id="IPR036526">
    <property type="entry name" value="C-N_Hydrolase_sf"/>
</dbReference>
<accession>A0A3B0CE75</accession>
<comment type="caution">
    <text evidence="7">The sequence shown here is derived from an EMBL/GenBank/DDBJ whole genome shotgun (WGS) entry which is preliminary data.</text>
</comment>
<evidence type="ECO:0000313" key="7">
    <source>
        <dbReference type="EMBL" id="RKN83098.1"/>
    </source>
</evidence>
<dbReference type="SUPFAM" id="SSF56317">
    <property type="entry name" value="Carbon-nitrogen hydrolase"/>
    <property type="match status" value="1"/>
</dbReference>
<evidence type="ECO:0000256" key="5">
    <source>
        <dbReference type="ARBA" id="ARBA00072139"/>
    </source>
</evidence>
<dbReference type="CDD" id="cd07575">
    <property type="entry name" value="Xc-1258_like"/>
    <property type="match status" value="1"/>
</dbReference>
<dbReference type="OrthoDB" id="9811121at2"/>
<dbReference type="NCBIfam" id="NF007757">
    <property type="entry name" value="PRK10438.1"/>
    <property type="match status" value="1"/>
</dbReference>
<dbReference type="InterPro" id="IPR052737">
    <property type="entry name" value="Omega-amidase_YafV"/>
</dbReference>
<proteinExistence type="inferred from homology"/>
<dbReference type="GO" id="GO:0106008">
    <property type="term" value="F:2-oxoglutaramate amidase activity"/>
    <property type="evidence" value="ECO:0007669"/>
    <property type="project" value="TreeGrafter"/>
</dbReference>
<dbReference type="EMBL" id="RBCJ01000001">
    <property type="protein sequence ID" value="RKN83098.1"/>
    <property type="molecule type" value="Genomic_DNA"/>
</dbReference>
<dbReference type="EC" id="3.5.1.3" evidence="3"/>
<keyword evidence="8" id="KW-1185">Reference proteome</keyword>
<name>A0A3B0CE75_9FLAO</name>
<evidence type="ECO:0000256" key="1">
    <source>
        <dbReference type="ARBA" id="ARBA00010613"/>
    </source>
</evidence>
<dbReference type="RefSeq" id="WP_120710305.1">
    <property type="nucleotide sequence ID" value="NZ_RBCJ01000001.1"/>
</dbReference>
<evidence type="ECO:0000256" key="4">
    <source>
        <dbReference type="ARBA" id="ARBA00052904"/>
    </source>
</evidence>
<evidence type="ECO:0000259" key="6">
    <source>
        <dbReference type="PROSITE" id="PS50263"/>
    </source>
</evidence>
<comment type="similarity">
    <text evidence="1">Belongs to the carbon-nitrogen hydrolase superfamily. NIT1/NIT2 family.</text>
</comment>
<keyword evidence="2 7" id="KW-0378">Hydrolase</keyword>
<dbReference type="AlphaFoldDB" id="A0A3B0CE75"/>
<dbReference type="InterPro" id="IPR003010">
    <property type="entry name" value="C-N_Hydrolase"/>
</dbReference>
<dbReference type="FunFam" id="3.60.110.10:FF:000004">
    <property type="entry name" value="Carbon-nitrogen hydrolase"/>
    <property type="match status" value="1"/>
</dbReference>
<dbReference type="Proteomes" id="UP000276603">
    <property type="component" value="Unassembled WGS sequence"/>
</dbReference>
<dbReference type="Pfam" id="PF00795">
    <property type="entry name" value="CN_hydrolase"/>
    <property type="match status" value="1"/>
</dbReference>
<organism evidence="7 8">
    <name type="scientific">Ulvibacterium marinum</name>
    <dbReference type="NCBI Taxonomy" id="2419782"/>
    <lineage>
        <taxon>Bacteria</taxon>
        <taxon>Pseudomonadati</taxon>
        <taxon>Bacteroidota</taxon>
        <taxon>Flavobacteriia</taxon>
        <taxon>Flavobacteriales</taxon>
        <taxon>Flavobacteriaceae</taxon>
        <taxon>Ulvibacterium</taxon>
    </lineage>
</organism>
<evidence type="ECO:0000256" key="2">
    <source>
        <dbReference type="ARBA" id="ARBA00022801"/>
    </source>
</evidence>
<dbReference type="Gene3D" id="3.60.110.10">
    <property type="entry name" value="Carbon-nitrogen hydrolase"/>
    <property type="match status" value="1"/>
</dbReference>